<accession>A0A8H5AXZ2</accession>
<dbReference type="InterPro" id="IPR046522">
    <property type="entry name" value="DUF6699"/>
</dbReference>
<dbReference type="Pfam" id="PF20415">
    <property type="entry name" value="DUF6699"/>
    <property type="match status" value="1"/>
</dbReference>
<organism evidence="3 4">
    <name type="scientific">Psilocybe cf. subviscida</name>
    <dbReference type="NCBI Taxonomy" id="2480587"/>
    <lineage>
        <taxon>Eukaryota</taxon>
        <taxon>Fungi</taxon>
        <taxon>Dikarya</taxon>
        <taxon>Basidiomycota</taxon>
        <taxon>Agaricomycotina</taxon>
        <taxon>Agaricomycetes</taxon>
        <taxon>Agaricomycetidae</taxon>
        <taxon>Agaricales</taxon>
        <taxon>Agaricineae</taxon>
        <taxon>Strophariaceae</taxon>
        <taxon>Psilocybe</taxon>
    </lineage>
</organism>
<proteinExistence type="predicted"/>
<feature type="compositionally biased region" description="Low complexity" evidence="1">
    <location>
        <begin position="76"/>
        <end position="87"/>
    </location>
</feature>
<evidence type="ECO:0000256" key="1">
    <source>
        <dbReference type="SAM" id="MobiDB-lite"/>
    </source>
</evidence>
<feature type="region of interest" description="Disordered" evidence="1">
    <location>
        <begin position="73"/>
        <end position="108"/>
    </location>
</feature>
<feature type="region of interest" description="Disordered" evidence="1">
    <location>
        <begin position="698"/>
        <end position="780"/>
    </location>
</feature>
<sequence length="780" mass="85640">MSAAIDTNRPSSSSRMGLRRLLSYVSARDISRALVRREGPSPTGITPLSVFSHGQDTRIQNSTVNTTVHYHYTARSPPESNSTESTPQQINVQPADGNSSASSATDQTITLREAQEVYVDIMITKNRGFPLWIPSPNTSLPRAYRSSGVSIGDVGILTPDGGFDFIFNIFADASHPINAHSGFTDNFRPLRPPLRPHEVQRFKQNIAGTLVGDHSFERTDNLPSVVLRTSASEAAVLMMPEDVYAVKIQNQERLRTYIGEHIVSWYTHVRQNLGRDISNGDLRVVYGYRKSTAFGIAAVSTTKKPAETLLTFYENEAWARQRGYKYQWSQVGSADIKTGPEYRESAELMYPAYGTSMSIPENQCLFISTLDTKLSEGVWKSMKSLGVFAGDTTHSEASPESSLRPETHLNQSTGHNHDSSSGEHSSAVSSTRSIVMHFLSNKPSEPIMHPSNILNDVLLGTNPEANFSIVCDDDWEDYMVGFTSYTLKSNLFEYKSNIVIEKDVVYIDSSPTNGSQAPNPVNAPSIHPWLSTHAVGSIFHNFDLAHPISRTPGTDNYIPSDVLPQLVTVSPISPMRITCGELPWPITVESRSASFPFITIDDVFSTIYASLLASVSGTEFYKMLPTKAAQDAVSMAFRARCERAGSTGYGVEKAKGLKRVDFLLGLTRFCGLTAVNMGLNGWVLEVSDSGRANILHRDHGGHTPTAGPSHARMGSTLLPHKSDQDVKGKAVPQTGLPHLTFHDASAASADYGPDTKNQAGWRQKRLKDQKSEDSHMTFEA</sequence>
<gene>
    <name evidence="3" type="ORF">D9619_002340</name>
</gene>
<feature type="region of interest" description="Disordered" evidence="1">
    <location>
        <begin position="391"/>
        <end position="426"/>
    </location>
</feature>
<evidence type="ECO:0000259" key="2">
    <source>
        <dbReference type="Pfam" id="PF20415"/>
    </source>
</evidence>
<dbReference type="OrthoDB" id="3224413at2759"/>
<evidence type="ECO:0000313" key="3">
    <source>
        <dbReference type="EMBL" id="KAF5312963.1"/>
    </source>
</evidence>
<comment type="caution">
    <text evidence="3">The sequence shown here is derived from an EMBL/GenBank/DDBJ whole genome shotgun (WGS) entry which is preliminary data.</text>
</comment>
<reference evidence="3 4" key="1">
    <citation type="journal article" date="2020" name="ISME J.">
        <title>Uncovering the hidden diversity of litter-decomposition mechanisms in mushroom-forming fungi.</title>
        <authorList>
            <person name="Floudas D."/>
            <person name="Bentzer J."/>
            <person name="Ahren D."/>
            <person name="Johansson T."/>
            <person name="Persson P."/>
            <person name="Tunlid A."/>
        </authorList>
    </citation>
    <scope>NUCLEOTIDE SEQUENCE [LARGE SCALE GENOMIC DNA]</scope>
    <source>
        <strain evidence="3 4">CBS 101986</strain>
    </source>
</reference>
<feature type="domain" description="DUF6699" evidence="2">
    <location>
        <begin position="542"/>
        <end position="674"/>
    </location>
</feature>
<feature type="compositionally biased region" description="Basic and acidic residues" evidence="1">
    <location>
        <begin position="766"/>
        <end position="780"/>
    </location>
</feature>
<dbReference type="EMBL" id="JAACJJ010000056">
    <property type="protein sequence ID" value="KAF5312963.1"/>
    <property type="molecule type" value="Genomic_DNA"/>
</dbReference>
<name>A0A8H5AXZ2_9AGAR</name>
<dbReference type="AlphaFoldDB" id="A0A8H5AXZ2"/>
<feature type="compositionally biased region" description="Polar residues" evidence="1">
    <location>
        <begin position="88"/>
        <end position="108"/>
    </location>
</feature>
<dbReference type="Proteomes" id="UP000567179">
    <property type="component" value="Unassembled WGS sequence"/>
</dbReference>
<feature type="region of interest" description="Disordered" evidence="1">
    <location>
        <begin position="35"/>
        <end position="56"/>
    </location>
</feature>
<protein>
    <recommendedName>
        <fullName evidence="2">DUF6699 domain-containing protein</fullName>
    </recommendedName>
</protein>
<evidence type="ECO:0000313" key="4">
    <source>
        <dbReference type="Proteomes" id="UP000567179"/>
    </source>
</evidence>
<keyword evidence="4" id="KW-1185">Reference proteome</keyword>